<reference evidence="2 3" key="1">
    <citation type="submission" date="2020-06" db="EMBL/GenBank/DDBJ databases">
        <authorList>
            <person name="Li R."/>
            <person name="Bekaert M."/>
        </authorList>
    </citation>
    <scope>NUCLEOTIDE SEQUENCE [LARGE SCALE GENOMIC DNA]</scope>
    <source>
        <strain evidence="3">wild</strain>
    </source>
</reference>
<dbReference type="AlphaFoldDB" id="A0A6J8B470"/>
<dbReference type="PANTHER" id="PTHR23279:SF36">
    <property type="entry name" value="DEFECTIVE PROBOSCIS EXTENSION RESPONSE 9, ISOFORM A"/>
    <property type="match status" value="1"/>
</dbReference>
<dbReference type="InterPro" id="IPR036179">
    <property type="entry name" value="Ig-like_dom_sf"/>
</dbReference>
<name>A0A6J8B470_MYTCO</name>
<keyword evidence="3" id="KW-1185">Reference proteome</keyword>
<dbReference type="CDD" id="cd00096">
    <property type="entry name" value="Ig"/>
    <property type="match status" value="1"/>
</dbReference>
<gene>
    <name evidence="2" type="ORF">MCOR_14468</name>
</gene>
<dbReference type="InterPro" id="IPR013783">
    <property type="entry name" value="Ig-like_fold"/>
</dbReference>
<dbReference type="Gene3D" id="2.60.40.10">
    <property type="entry name" value="Immunoglobulins"/>
    <property type="match status" value="2"/>
</dbReference>
<evidence type="ECO:0000259" key="1">
    <source>
        <dbReference type="PROSITE" id="PS50835"/>
    </source>
</evidence>
<dbReference type="GO" id="GO:0032589">
    <property type="term" value="C:neuron projection membrane"/>
    <property type="evidence" value="ECO:0007669"/>
    <property type="project" value="TreeGrafter"/>
</dbReference>
<dbReference type="InterPro" id="IPR003598">
    <property type="entry name" value="Ig_sub2"/>
</dbReference>
<evidence type="ECO:0000313" key="2">
    <source>
        <dbReference type="EMBL" id="CAC5378253.1"/>
    </source>
</evidence>
<dbReference type="Proteomes" id="UP000507470">
    <property type="component" value="Unassembled WGS sequence"/>
</dbReference>
<dbReference type="PROSITE" id="PS50835">
    <property type="entry name" value="IG_LIKE"/>
    <property type="match status" value="2"/>
</dbReference>
<dbReference type="SMART" id="SM00408">
    <property type="entry name" value="IGc2"/>
    <property type="match status" value="2"/>
</dbReference>
<feature type="domain" description="Ig-like" evidence="1">
    <location>
        <begin position="37"/>
        <end position="136"/>
    </location>
</feature>
<sequence length="303" mass="34062">MEIGVIIHKNIYVRLGIVLLLHLMKVSGEVVKRQLIPSFIPLTPRDQVVHTGDTVLLRCQIRNLGPKSVSWRKISEDFPLTIGDMMYAPNPEMSVDFVRSGRITNNTLIIKRVKPSHSGTYECQISSANIYTYHVTLEVLNTRRYTEPSITLDGTLYPSPNQKLNLTCNSTGNDRSPDKIDWFHNGNLIAENKPQWRNRAVIVNYVPEVPGVSLISQLTIDKVGASDAGIYVCRSMTPSEGMTVKTTSVMVNVLNAEKDIKKREDGHTQDSSHKLSRQDSSKTVRLSSCFYLILLGLLFHIVK</sequence>
<dbReference type="GO" id="GO:0050808">
    <property type="term" value="P:synapse organization"/>
    <property type="evidence" value="ECO:0007669"/>
    <property type="project" value="TreeGrafter"/>
</dbReference>
<organism evidence="2 3">
    <name type="scientific">Mytilus coruscus</name>
    <name type="common">Sea mussel</name>
    <dbReference type="NCBI Taxonomy" id="42192"/>
    <lineage>
        <taxon>Eukaryota</taxon>
        <taxon>Metazoa</taxon>
        <taxon>Spiralia</taxon>
        <taxon>Lophotrochozoa</taxon>
        <taxon>Mollusca</taxon>
        <taxon>Bivalvia</taxon>
        <taxon>Autobranchia</taxon>
        <taxon>Pteriomorphia</taxon>
        <taxon>Mytilida</taxon>
        <taxon>Mytiloidea</taxon>
        <taxon>Mytilidae</taxon>
        <taxon>Mytilinae</taxon>
        <taxon>Mytilus</taxon>
    </lineage>
</organism>
<dbReference type="PANTHER" id="PTHR23279">
    <property type="entry name" value="DEFECTIVE PROBOSCIS EXTENSION RESPONSE DPR -RELATED"/>
    <property type="match status" value="1"/>
</dbReference>
<protein>
    <recommendedName>
        <fullName evidence="1">Ig-like domain-containing protein</fullName>
    </recommendedName>
</protein>
<evidence type="ECO:0000313" key="3">
    <source>
        <dbReference type="Proteomes" id="UP000507470"/>
    </source>
</evidence>
<dbReference type="OrthoDB" id="6365338at2759"/>
<proteinExistence type="predicted"/>
<dbReference type="EMBL" id="CACVKT020002520">
    <property type="protein sequence ID" value="CAC5378253.1"/>
    <property type="molecule type" value="Genomic_DNA"/>
</dbReference>
<feature type="domain" description="Ig-like" evidence="1">
    <location>
        <begin position="148"/>
        <end position="250"/>
    </location>
</feature>
<accession>A0A6J8B470</accession>
<dbReference type="SMART" id="SM00409">
    <property type="entry name" value="IG"/>
    <property type="match status" value="2"/>
</dbReference>
<dbReference type="InterPro" id="IPR037448">
    <property type="entry name" value="Zig-8"/>
</dbReference>
<dbReference type="InterPro" id="IPR003599">
    <property type="entry name" value="Ig_sub"/>
</dbReference>
<dbReference type="SUPFAM" id="SSF48726">
    <property type="entry name" value="Immunoglobulin"/>
    <property type="match status" value="2"/>
</dbReference>
<dbReference type="Pfam" id="PF13927">
    <property type="entry name" value="Ig_3"/>
    <property type="match status" value="2"/>
</dbReference>
<dbReference type="InterPro" id="IPR007110">
    <property type="entry name" value="Ig-like_dom"/>
</dbReference>